<dbReference type="Pfam" id="PF13450">
    <property type="entry name" value="NAD_binding_8"/>
    <property type="match status" value="1"/>
</dbReference>
<name>A0ABS5XL45_9GAMM</name>
<dbReference type="EMBL" id="JAGTIS010000012">
    <property type="protein sequence ID" value="MBT8768418.1"/>
    <property type="molecule type" value="Genomic_DNA"/>
</dbReference>
<sequence length="209" mass="23312">MQLAHTNDKGLGMAIRLKQKGENDFLMLEKEAEIGGTWRVNNDPGCGCDVQSHLYSFSFEPNPNWTRMFAKQDEIKTYLKGCRGKHCLQDQTLLETEIIRLTWHERIADPFDPVSAPGHPFHAPGREVLTQAQGGRGIQGGGVNVGRAEVRSPTQRSRAIRECWASLSTNLRALPPDSPCDTRSDIRTTSGIDIRKTGQRVFPVSMPTK</sequence>
<evidence type="ECO:0000313" key="2">
    <source>
        <dbReference type="Proteomes" id="UP001519667"/>
    </source>
</evidence>
<dbReference type="InterPro" id="IPR051209">
    <property type="entry name" value="FAD-bind_Monooxygenase_sf"/>
</dbReference>
<evidence type="ECO:0000313" key="1">
    <source>
        <dbReference type="EMBL" id="MBT8768418.1"/>
    </source>
</evidence>
<dbReference type="PANTHER" id="PTHR42877:SF4">
    <property type="entry name" value="FAD_NAD(P)-BINDING DOMAIN-CONTAINING PROTEIN-RELATED"/>
    <property type="match status" value="1"/>
</dbReference>
<dbReference type="Proteomes" id="UP001519667">
    <property type="component" value="Unassembled WGS sequence"/>
</dbReference>
<keyword evidence="2" id="KW-1185">Reference proteome</keyword>
<dbReference type="Gene3D" id="3.50.50.60">
    <property type="entry name" value="FAD/NAD(P)-binding domain"/>
    <property type="match status" value="1"/>
</dbReference>
<reference evidence="1 2" key="1">
    <citation type="submission" date="2021-04" db="EMBL/GenBank/DDBJ databases">
        <title>Pseudomonas boanensis sp. nov., a bacterium isolated from river water used for household purposes in Boane District, Mozambique.</title>
        <authorList>
            <person name="Nicklasson M."/>
            <person name="Martin-Rodriguez A.J."/>
            <person name="Thorell K."/>
            <person name="Neves L."/>
            <person name="Mussagy A."/>
            <person name="Rydberg H.A."/>
            <person name="Hernroth B."/>
            <person name="Svensson-Stadler L."/>
            <person name="Sjoling A."/>
        </authorList>
    </citation>
    <scope>NUCLEOTIDE SEQUENCE [LARGE SCALE GENOMIC DNA]</scope>
    <source>
        <strain evidence="1 2">DB1</strain>
    </source>
</reference>
<dbReference type="SUPFAM" id="SSF51905">
    <property type="entry name" value="FAD/NAD(P)-binding domain"/>
    <property type="match status" value="1"/>
</dbReference>
<dbReference type="InterPro" id="IPR036188">
    <property type="entry name" value="FAD/NAD-bd_sf"/>
</dbReference>
<comment type="caution">
    <text evidence="1">The sequence shown here is derived from an EMBL/GenBank/DDBJ whole genome shotgun (WGS) entry which is preliminary data.</text>
</comment>
<proteinExistence type="predicted"/>
<gene>
    <name evidence="1" type="ORF">J7302_20110</name>
</gene>
<dbReference type="PANTHER" id="PTHR42877">
    <property type="entry name" value="L-ORNITHINE N(5)-MONOOXYGENASE-RELATED"/>
    <property type="match status" value="1"/>
</dbReference>
<organism evidence="1 2">
    <name type="scientific">Metapseudomonas boanensis</name>
    <dbReference type="NCBI Taxonomy" id="2822138"/>
    <lineage>
        <taxon>Bacteria</taxon>
        <taxon>Pseudomonadati</taxon>
        <taxon>Pseudomonadota</taxon>
        <taxon>Gammaproteobacteria</taxon>
        <taxon>Pseudomonadales</taxon>
        <taxon>Pseudomonadaceae</taxon>
        <taxon>Metapseudomonas</taxon>
    </lineage>
</organism>
<protein>
    <submittedName>
        <fullName evidence="1">NAD(P)-binding protein</fullName>
    </submittedName>
</protein>
<accession>A0ABS5XL45</accession>